<dbReference type="Gene3D" id="3.30.450.20">
    <property type="entry name" value="PAS domain"/>
    <property type="match status" value="1"/>
</dbReference>
<proteinExistence type="predicted"/>
<dbReference type="Proteomes" id="UP000001955">
    <property type="component" value="Chromosome"/>
</dbReference>
<dbReference type="STRING" id="630626.EBL_c15150"/>
<name>I2B7W2_SHIBC</name>
<evidence type="ECO:0000259" key="2">
    <source>
        <dbReference type="Pfam" id="PF13426"/>
    </source>
</evidence>
<evidence type="ECO:0000313" key="4">
    <source>
        <dbReference type="Proteomes" id="UP000001955"/>
    </source>
</evidence>
<sequence length="405" mass="46178">MQHPDLALLRTGEAYCRPFRSHPSQRGHIMHIPETLADRGLIHSCTVSENGLLLNVSPALSDQLGYAPPQMRGFGISRVFTAESIRQLRNLFACPPADEKLPHLELTLIQHTGSLYPVLACGLLERRNDAPRIHLAFIPLGPLSNQLRELQNANDVMSQMLYSARVAYWCIEWFDPVDITATTDEVVRQVFENRSCWRMCNRTMAEVYEMPADVVFNQQPVHLYWPRSPANEEFVRRLVETDFCVDGALSVDRRHDGSPAYVENDVRASIQNGRLLRMWGSIRDVSQELRIQHDARQRIDALRRVFDAVPDAVMVIDEQRQPQWRNAAFEREFGITRGAGIASRLLSESLPERAWHSLLLPDLSGQPRPYNIHCSPIVMQEGVTWKVAVLRNAGSEQQPSRELHP</sequence>
<dbReference type="InterPro" id="IPR035965">
    <property type="entry name" value="PAS-like_dom_sf"/>
</dbReference>
<dbReference type="EMBL" id="CP001560">
    <property type="protein sequence ID" value="AFJ46616.1"/>
    <property type="molecule type" value="Genomic_DNA"/>
</dbReference>
<dbReference type="Pfam" id="PF13188">
    <property type="entry name" value="PAS_8"/>
    <property type="match status" value="1"/>
</dbReference>
<evidence type="ECO:0000259" key="1">
    <source>
        <dbReference type="Pfam" id="PF13188"/>
    </source>
</evidence>
<dbReference type="eggNOG" id="COG3284">
    <property type="taxonomic scope" value="Bacteria"/>
</dbReference>
<reference evidence="3 4" key="1">
    <citation type="journal article" date="2012" name="J. Bacteriol.">
        <title>Complete genome sequence of the B12-producing Shimwellia blattae strain DSM 4481, isolated from a cockroach.</title>
        <authorList>
            <person name="Brzuszkiewicz E."/>
            <person name="Waschkowitz T."/>
            <person name="Wiezer A."/>
            <person name="Daniel R."/>
        </authorList>
    </citation>
    <scope>NUCLEOTIDE SEQUENCE [LARGE SCALE GENOMIC DNA]</scope>
    <source>
        <strain evidence="4">ATCC 29907 / DSM 4481 / JCM 1650 / NBRC 105725 / CDC 9005-74</strain>
    </source>
</reference>
<feature type="domain" description="PAS" evidence="2">
    <location>
        <begin position="46"/>
        <end position="121"/>
    </location>
</feature>
<dbReference type="PATRIC" id="fig|630626.3.peg.1463"/>
<evidence type="ECO:0000313" key="3">
    <source>
        <dbReference type="EMBL" id="AFJ46616.1"/>
    </source>
</evidence>
<dbReference type="HOGENOM" id="CLU_735430_0_0_6"/>
<dbReference type="Pfam" id="PF13426">
    <property type="entry name" value="PAS_9"/>
    <property type="match status" value="1"/>
</dbReference>
<dbReference type="InterPro" id="IPR000014">
    <property type="entry name" value="PAS"/>
</dbReference>
<keyword evidence="4" id="KW-1185">Reference proteome</keyword>
<protein>
    <recommendedName>
        <fullName evidence="1 2">PAS domain-containing protein</fullName>
    </recommendedName>
</protein>
<feature type="domain" description="PAS" evidence="1">
    <location>
        <begin position="302"/>
        <end position="350"/>
    </location>
</feature>
<dbReference type="AlphaFoldDB" id="I2B7W2"/>
<organism evidence="3 4">
    <name type="scientific">Shimwellia blattae (strain ATCC 29907 / DSM 4481 / JCM 1650 / NBRC 105725 / CDC 9005-74)</name>
    <name type="common">Escherichia blattae</name>
    <dbReference type="NCBI Taxonomy" id="630626"/>
    <lineage>
        <taxon>Bacteria</taxon>
        <taxon>Pseudomonadati</taxon>
        <taxon>Pseudomonadota</taxon>
        <taxon>Gammaproteobacteria</taxon>
        <taxon>Enterobacterales</taxon>
        <taxon>Enterobacteriaceae</taxon>
        <taxon>Shimwellia</taxon>
    </lineage>
</organism>
<dbReference type="KEGG" id="ebt:EBL_c15150"/>
<gene>
    <name evidence="3" type="ordered locus">EBL_c15150</name>
</gene>
<accession>I2B7W2</accession>
<dbReference type="SUPFAM" id="SSF55785">
    <property type="entry name" value="PYP-like sensor domain (PAS domain)"/>
    <property type="match status" value="3"/>
</dbReference>